<dbReference type="InterPro" id="IPR008974">
    <property type="entry name" value="TRAF-like"/>
</dbReference>
<proteinExistence type="predicted"/>
<protein>
    <submittedName>
        <fullName evidence="3">BTB domain-containing protein</fullName>
    </submittedName>
</protein>
<dbReference type="SUPFAM" id="SSF54695">
    <property type="entry name" value="POZ domain"/>
    <property type="match status" value="1"/>
</dbReference>
<dbReference type="SMART" id="SM00225">
    <property type="entry name" value="BTB"/>
    <property type="match status" value="1"/>
</dbReference>
<dbReference type="Gene3D" id="2.60.210.10">
    <property type="entry name" value="Apoptosis, Tumor Necrosis Factor Receptor Associated Protein 2, Chain A"/>
    <property type="match status" value="1"/>
</dbReference>
<reference evidence="3" key="1">
    <citation type="submission" date="2016-11" db="UniProtKB">
        <authorList>
            <consortium name="WormBaseParasite"/>
        </authorList>
    </citation>
    <scope>IDENTIFICATION</scope>
</reference>
<accession>A0A1I8B174</accession>
<dbReference type="Pfam" id="PF00651">
    <property type="entry name" value="BTB"/>
    <property type="match status" value="1"/>
</dbReference>
<dbReference type="OMA" id="NYNSNNW"/>
<evidence type="ECO:0000313" key="2">
    <source>
        <dbReference type="Proteomes" id="UP000095281"/>
    </source>
</evidence>
<dbReference type="CDD" id="cd18186">
    <property type="entry name" value="BTB_POZ_ZBTB_KLHL-like"/>
    <property type="match status" value="1"/>
</dbReference>
<dbReference type="Gene3D" id="3.30.710.10">
    <property type="entry name" value="Potassium Channel Kv1.1, Chain A"/>
    <property type="match status" value="1"/>
</dbReference>
<dbReference type="PANTHER" id="PTHR22744">
    <property type="entry name" value="HELIX LOOP HELIX PROTEIN 21-RELATED"/>
    <property type="match status" value="1"/>
</dbReference>
<dbReference type="InterPro" id="IPR000210">
    <property type="entry name" value="BTB/POZ_dom"/>
</dbReference>
<name>A0A1I8B174_MELHA</name>
<dbReference type="InterPro" id="IPR011333">
    <property type="entry name" value="SKP1/BTB/POZ_sf"/>
</dbReference>
<evidence type="ECO:0000259" key="1">
    <source>
        <dbReference type="PROSITE" id="PS50097"/>
    </source>
</evidence>
<feature type="domain" description="BTB" evidence="1">
    <location>
        <begin position="155"/>
        <end position="225"/>
    </location>
</feature>
<evidence type="ECO:0000313" key="3">
    <source>
        <dbReference type="WBParaSite" id="MhA1_Contig1234.frz3.gene6"/>
    </source>
</evidence>
<dbReference type="AlphaFoldDB" id="A0A1I8B174"/>
<keyword evidence="2" id="KW-1185">Reference proteome</keyword>
<dbReference type="PROSITE" id="PS50097">
    <property type="entry name" value="BTB"/>
    <property type="match status" value="1"/>
</dbReference>
<dbReference type="Proteomes" id="UP000095281">
    <property type="component" value="Unplaced"/>
</dbReference>
<dbReference type="InterPro" id="IPR002083">
    <property type="entry name" value="MATH/TRAF_dom"/>
</dbReference>
<dbReference type="WBParaSite" id="MhA1_Contig1234.frz3.gene6">
    <property type="protein sequence ID" value="MhA1_Contig1234.frz3.gene6"/>
    <property type="gene ID" value="MhA1_Contig1234.frz3.gene6"/>
</dbReference>
<sequence>MSESGGMDLKGVVHLRINKVVELGAEAKFSPTEKIAKLPWRLEVLKSAGEDRHSPPTLAVYVCLMSVWSNWANKSNSWSCRAIVKFIIKSRELDFVRNFEHNFCAKQPFVNWTRLLDPGSGNYSSQDNKEYEDSSLEIEAQICVKEIIGYGVPTKEDQIFVNGNVFAVNKFLLAAHSPYFRAFFFEDRFRECQTQTFEINDKEVDVEMFGIMLSCIYPDNGKPNDNNVETILQLCDKYDLQVVKERCERFLIEGSQKCFVFKYRMAEQYGLSSLKCHCLNSINPNEFCARLLENIAEFSELNANSQKVLDFHLAKVSESEKSEQSLASILKIGLLMRQNAKK</sequence>
<organism evidence="2 3">
    <name type="scientific">Meloidogyne hapla</name>
    <name type="common">Root-knot nematode worm</name>
    <dbReference type="NCBI Taxonomy" id="6305"/>
    <lineage>
        <taxon>Eukaryota</taxon>
        <taxon>Metazoa</taxon>
        <taxon>Ecdysozoa</taxon>
        <taxon>Nematoda</taxon>
        <taxon>Chromadorea</taxon>
        <taxon>Rhabditida</taxon>
        <taxon>Tylenchina</taxon>
        <taxon>Tylenchomorpha</taxon>
        <taxon>Tylenchoidea</taxon>
        <taxon>Meloidogynidae</taxon>
        <taxon>Meloidogyninae</taxon>
        <taxon>Meloidogyne</taxon>
    </lineage>
</organism>
<dbReference type="CDD" id="cd00121">
    <property type="entry name" value="MATH"/>
    <property type="match status" value="1"/>
</dbReference>
<dbReference type="PANTHER" id="PTHR22744:SF14">
    <property type="entry name" value="BTB DOMAIN-CONTAINING PROTEIN-RELATED"/>
    <property type="match status" value="1"/>
</dbReference>